<comment type="caution">
    <text evidence="4">The sequence shown here is derived from an EMBL/GenBank/DDBJ whole genome shotgun (WGS) entry which is preliminary data.</text>
</comment>
<keyword evidence="5" id="KW-1185">Reference proteome</keyword>
<dbReference type="InterPro" id="IPR015943">
    <property type="entry name" value="WD40/YVTN_repeat-like_dom_sf"/>
</dbReference>
<dbReference type="GO" id="GO:0005730">
    <property type="term" value="C:nucleolus"/>
    <property type="evidence" value="ECO:0007669"/>
    <property type="project" value="InterPro"/>
</dbReference>
<name>A0A9N8YSU0_9GLOM</name>
<reference evidence="4" key="1">
    <citation type="submission" date="2021-06" db="EMBL/GenBank/DDBJ databases">
        <authorList>
            <person name="Kallberg Y."/>
            <person name="Tangrot J."/>
            <person name="Rosling A."/>
        </authorList>
    </citation>
    <scope>NUCLEOTIDE SEQUENCE</scope>
    <source>
        <strain evidence="4">MT106</strain>
    </source>
</reference>
<sequence>MCKRVANDENDPDLRQVVIARQNGEINIVDTSQQELKPVYKFSDDSMINATAQEKGSVEKKSFIDKRSSKFVGLFANESTLVTCTDFGVLRYYSLPSAEESSCKASSDTTITLSSDLCRLRVHPKQNHIIAFGGKERDLTAWDINGYKAGKSPINEQSNNYDNKYQKKKEDAPGVLWRAKNLPNDFLDMRIPVWITDLQFMDNDDVSRIVVGTYYHQIRLYDIKTARRPVLNVEIGEHPIVSICVGRNPYEIFASDTACNVYSMDVRAGSLLGQFKGFTGSVRDLAIHPNSESLVTVGLDRFLRVHEIKGSRNLLHKVYLKQRLSCLVVDNNECDKDNEIQESDQDEDIWRRMEEIKEPKTKKRKIIKNDGRD</sequence>
<dbReference type="AlphaFoldDB" id="A0A9N8YSU0"/>
<dbReference type="EMBL" id="CAJVPL010000098">
    <property type="protein sequence ID" value="CAG8446330.1"/>
    <property type="molecule type" value="Genomic_DNA"/>
</dbReference>
<evidence type="ECO:0000256" key="2">
    <source>
        <dbReference type="ARBA" id="ARBA00011187"/>
    </source>
</evidence>
<dbReference type="PANTHER" id="PTHR16038">
    <property type="entry name" value="NOP SEVEN ASSOCIATED PROTEIN 1"/>
    <property type="match status" value="1"/>
</dbReference>
<dbReference type="InterPro" id="IPR037379">
    <property type="entry name" value="WDR74/Nsa1"/>
</dbReference>
<dbReference type="PANTHER" id="PTHR16038:SF4">
    <property type="entry name" value="WD REPEAT-CONTAINING PROTEIN 74"/>
    <property type="match status" value="1"/>
</dbReference>
<dbReference type="InterPro" id="IPR001680">
    <property type="entry name" value="WD40_rpt"/>
</dbReference>
<organism evidence="4 5">
    <name type="scientific">Ambispora gerdemannii</name>
    <dbReference type="NCBI Taxonomy" id="144530"/>
    <lineage>
        <taxon>Eukaryota</taxon>
        <taxon>Fungi</taxon>
        <taxon>Fungi incertae sedis</taxon>
        <taxon>Mucoromycota</taxon>
        <taxon>Glomeromycotina</taxon>
        <taxon>Glomeromycetes</taxon>
        <taxon>Archaeosporales</taxon>
        <taxon>Ambisporaceae</taxon>
        <taxon>Ambispora</taxon>
    </lineage>
</organism>
<comment type="similarity">
    <text evidence="1">Belongs to the NSA1 family.</text>
</comment>
<dbReference type="CDD" id="cd22857">
    <property type="entry name" value="WDR74"/>
    <property type="match status" value="1"/>
</dbReference>
<gene>
    <name evidence="4" type="ORF">AGERDE_LOCUS1438</name>
</gene>
<evidence type="ECO:0000313" key="5">
    <source>
        <dbReference type="Proteomes" id="UP000789831"/>
    </source>
</evidence>
<evidence type="ECO:0000256" key="3">
    <source>
        <dbReference type="ARBA" id="ARBA00014234"/>
    </source>
</evidence>
<dbReference type="SMART" id="SM00320">
    <property type="entry name" value="WD40"/>
    <property type="match status" value="3"/>
</dbReference>
<dbReference type="OrthoDB" id="18388at2759"/>
<protein>
    <recommendedName>
        <fullName evidence="3">Ribosome biogenesis protein NSA1</fullName>
    </recommendedName>
</protein>
<dbReference type="GO" id="GO:0042273">
    <property type="term" value="P:ribosomal large subunit biogenesis"/>
    <property type="evidence" value="ECO:0007669"/>
    <property type="project" value="InterPro"/>
</dbReference>
<dbReference type="Proteomes" id="UP000789831">
    <property type="component" value="Unassembled WGS sequence"/>
</dbReference>
<dbReference type="GO" id="GO:0030687">
    <property type="term" value="C:preribosome, large subunit precursor"/>
    <property type="evidence" value="ECO:0007669"/>
    <property type="project" value="TreeGrafter"/>
</dbReference>
<proteinExistence type="inferred from homology"/>
<evidence type="ECO:0000313" key="4">
    <source>
        <dbReference type="EMBL" id="CAG8446330.1"/>
    </source>
</evidence>
<dbReference type="SUPFAM" id="SSF50978">
    <property type="entry name" value="WD40 repeat-like"/>
    <property type="match status" value="1"/>
</dbReference>
<dbReference type="Gene3D" id="2.130.10.10">
    <property type="entry name" value="YVTN repeat-like/Quinoprotein amine dehydrogenase"/>
    <property type="match status" value="2"/>
</dbReference>
<dbReference type="InterPro" id="IPR036322">
    <property type="entry name" value="WD40_repeat_dom_sf"/>
</dbReference>
<evidence type="ECO:0000256" key="1">
    <source>
        <dbReference type="ARBA" id="ARBA00007861"/>
    </source>
</evidence>
<comment type="subunit">
    <text evidence="2">Component of the pre-66S ribosomal particle.</text>
</comment>
<accession>A0A9N8YSU0</accession>